<keyword evidence="1" id="KW-0732">Signal</keyword>
<name>A0A8J7PRS4_9PROT</name>
<evidence type="ECO:0000313" key="2">
    <source>
        <dbReference type="EMBL" id="MBN9413517.1"/>
    </source>
</evidence>
<gene>
    <name evidence="2" type="ORF">J0H12_06320</name>
</gene>
<comment type="caution">
    <text evidence="2">The sequence shown here is derived from an EMBL/GenBank/DDBJ whole genome shotgun (WGS) entry which is preliminary data.</text>
</comment>
<accession>A0A8J7PRS4</accession>
<protein>
    <submittedName>
        <fullName evidence="2">Uncharacterized protein</fullName>
    </submittedName>
</protein>
<sequence length="95" mass="10648">MINTTACHLLLLTMISMGSLNCFASNKVEEIQEEKETKWISTEDTTSIRSNNGEKRILGKMPLSRKATILANGHDIDSYRSSFIRSKKGPSTTRN</sequence>
<evidence type="ECO:0000256" key="1">
    <source>
        <dbReference type="SAM" id="SignalP"/>
    </source>
</evidence>
<feature type="signal peptide" evidence="1">
    <location>
        <begin position="1"/>
        <end position="24"/>
    </location>
</feature>
<reference evidence="2" key="1">
    <citation type="submission" date="2021-02" db="EMBL/GenBank/DDBJ databases">
        <title>Thiocyanate and organic carbon inputs drive convergent selection for specific autotrophic Afipia and Thiobacillus strains within complex microbiomes.</title>
        <authorList>
            <person name="Huddy R.J."/>
            <person name="Sachdeva R."/>
            <person name="Kadzinga F."/>
            <person name="Kantor R.S."/>
            <person name="Harrison S.T.L."/>
            <person name="Banfield J.F."/>
        </authorList>
    </citation>
    <scope>NUCLEOTIDE SEQUENCE</scope>
    <source>
        <strain evidence="2">SCN18_10_11_15_R4_P_38_20</strain>
    </source>
</reference>
<feature type="chain" id="PRO_5035201073" evidence="1">
    <location>
        <begin position="25"/>
        <end position="95"/>
    </location>
</feature>
<dbReference type="EMBL" id="JAFKGL010000025">
    <property type="protein sequence ID" value="MBN9413517.1"/>
    <property type="molecule type" value="Genomic_DNA"/>
</dbReference>
<organism evidence="2 3">
    <name type="scientific">Candidatus Paracaedimonas acanthamoebae</name>
    <dbReference type="NCBI Taxonomy" id="244581"/>
    <lineage>
        <taxon>Bacteria</taxon>
        <taxon>Pseudomonadati</taxon>
        <taxon>Pseudomonadota</taxon>
        <taxon>Alphaproteobacteria</taxon>
        <taxon>Holosporales</taxon>
        <taxon>Caedimonadaceae</taxon>
        <taxon>Candidatus Paracaedimonas</taxon>
    </lineage>
</organism>
<proteinExistence type="predicted"/>
<dbReference type="AlphaFoldDB" id="A0A8J7PRS4"/>
<dbReference type="Proteomes" id="UP000664414">
    <property type="component" value="Unassembled WGS sequence"/>
</dbReference>
<evidence type="ECO:0000313" key="3">
    <source>
        <dbReference type="Proteomes" id="UP000664414"/>
    </source>
</evidence>